<dbReference type="AlphaFoldDB" id="A0AA40A5R2"/>
<feature type="compositionally biased region" description="Polar residues" evidence="1">
    <location>
        <begin position="496"/>
        <end position="506"/>
    </location>
</feature>
<dbReference type="Proteomes" id="UP001172101">
    <property type="component" value="Unassembled WGS sequence"/>
</dbReference>
<proteinExistence type="predicted"/>
<feature type="compositionally biased region" description="Gly residues" evidence="1">
    <location>
        <begin position="645"/>
        <end position="655"/>
    </location>
</feature>
<feature type="region of interest" description="Disordered" evidence="1">
    <location>
        <begin position="358"/>
        <end position="401"/>
    </location>
</feature>
<keyword evidence="3" id="KW-1185">Reference proteome</keyword>
<feature type="compositionally biased region" description="Polar residues" evidence="1">
    <location>
        <begin position="364"/>
        <end position="385"/>
    </location>
</feature>
<comment type="caution">
    <text evidence="2">The sequence shown here is derived from an EMBL/GenBank/DDBJ whole genome shotgun (WGS) entry which is preliminary data.</text>
</comment>
<reference evidence="2" key="1">
    <citation type="submission" date="2023-06" db="EMBL/GenBank/DDBJ databases">
        <title>Genome-scale phylogeny and comparative genomics of the fungal order Sordariales.</title>
        <authorList>
            <consortium name="Lawrence Berkeley National Laboratory"/>
            <person name="Hensen N."/>
            <person name="Bonometti L."/>
            <person name="Westerberg I."/>
            <person name="Brannstrom I.O."/>
            <person name="Guillou S."/>
            <person name="Cros-Aarteil S."/>
            <person name="Calhoun S."/>
            <person name="Haridas S."/>
            <person name="Kuo A."/>
            <person name="Mondo S."/>
            <person name="Pangilinan J."/>
            <person name="Riley R."/>
            <person name="LaButti K."/>
            <person name="Andreopoulos B."/>
            <person name="Lipzen A."/>
            <person name="Chen C."/>
            <person name="Yanf M."/>
            <person name="Daum C."/>
            <person name="Ng V."/>
            <person name="Clum A."/>
            <person name="Steindorff A."/>
            <person name="Ohm R."/>
            <person name="Martin F."/>
            <person name="Silar P."/>
            <person name="Natvig D."/>
            <person name="Lalanne C."/>
            <person name="Gautier V."/>
            <person name="Ament-velasquez S.L."/>
            <person name="Kruys A."/>
            <person name="Hutchinson M.I."/>
            <person name="Powell A.J."/>
            <person name="Barry K."/>
            <person name="Miller A.N."/>
            <person name="Grigoriev I.V."/>
            <person name="Debuchy R."/>
            <person name="Gladieux P."/>
            <person name="Thoren M.H."/>
            <person name="Johannesson H."/>
        </authorList>
    </citation>
    <scope>NUCLEOTIDE SEQUENCE</scope>
    <source>
        <strain evidence="2">SMH2392-1A</strain>
    </source>
</reference>
<feature type="region of interest" description="Disordered" evidence="1">
    <location>
        <begin position="444"/>
        <end position="523"/>
    </location>
</feature>
<evidence type="ECO:0000256" key="1">
    <source>
        <dbReference type="SAM" id="MobiDB-lite"/>
    </source>
</evidence>
<feature type="region of interest" description="Disordered" evidence="1">
    <location>
        <begin position="98"/>
        <end position="124"/>
    </location>
</feature>
<feature type="region of interest" description="Disordered" evidence="1">
    <location>
        <begin position="1"/>
        <end position="60"/>
    </location>
</feature>
<dbReference type="EMBL" id="JAUIRO010000006">
    <property type="protein sequence ID" value="KAK0709648.1"/>
    <property type="molecule type" value="Genomic_DNA"/>
</dbReference>
<evidence type="ECO:0000313" key="2">
    <source>
        <dbReference type="EMBL" id="KAK0709648.1"/>
    </source>
</evidence>
<sequence>MFLHSGASLHGHEYSNRPPISSPPQPAHNLRSPLLSALGPPKTRVSTAPVDGQPAPAPALRTRPASEYIPRATESVVRFRQPEVKDIHVPVMPDDVVSESELSDTTMSVDGTIGGSARRRRSRRRVQRKSVMYFLGYPTPKILGKTKVIQKVLPRLLLQLQKMSEDGRSRPILEIFPSSRIAGPVIAPRLAKRFPGIFGVKRQLGYDDLVLVRRDDNDSILDGEDDGDEDLEKRRLVAVYSPLKHSDDAEIVLDDGSVWLARPLANGSYDFVSISAEGETTTARWARRSAQAASSCGASVDGGGAATKPAASVPDSRFTFSVINPLSRRHPVMATLTHSTLEVQDTYTSVSSSYGRYPPAIRTGASNGAASQRLPQRLSQGSTADYESDSGLPMTPAEPEYERTVHNIDDVTKMLIAVTAMWVALRSGWSPTYKSGNGHGYYHGEAQSPQVCSPRRASRRGSMSRPSAGGETPQLSETETVPELGVKKRYSLPLQPGTQGSYTPALTSPAPFTPRPIQRRATSTGAAFMQRRIMQTTSESEESPDRSGKRRSFSAPRVFGAKADSPPMSAATASFPPNKGPSTPPLPPTEAAYSPPKQGTTPATATPALSSSINSSSNGGGNEKAQHVEGRGIRSRLTRWAHKFGVGGGGNGGGR</sequence>
<feature type="region of interest" description="Disordered" evidence="1">
    <location>
        <begin position="535"/>
        <end position="655"/>
    </location>
</feature>
<feature type="compositionally biased region" description="Low complexity" evidence="1">
    <location>
        <begin position="600"/>
        <end position="617"/>
    </location>
</feature>
<accession>A0AA40A5R2</accession>
<gene>
    <name evidence="2" type="ORF">B0T26DRAFT_743023</name>
</gene>
<feature type="compositionally biased region" description="Basic residues" evidence="1">
    <location>
        <begin position="633"/>
        <end position="642"/>
    </location>
</feature>
<protein>
    <submittedName>
        <fullName evidence="2">Uncharacterized protein</fullName>
    </submittedName>
</protein>
<dbReference type="RefSeq" id="XP_060292952.1">
    <property type="nucleotide sequence ID" value="XM_060444199.1"/>
</dbReference>
<feature type="compositionally biased region" description="Pro residues" evidence="1">
    <location>
        <begin position="578"/>
        <end position="588"/>
    </location>
</feature>
<name>A0AA40A5R2_9PEZI</name>
<organism evidence="2 3">
    <name type="scientific">Lasiosphaeria miniovina</name>
    <dbReference type="NCBI Taxonomy" id="1954250"/>
    <lineage>
        <taxon>Eukaryota</taxon>
        <taxon>Fungi</taxon>
        <taxon>Dikarya</taxon>
        <taxon>Ascomycota</taxon>
        <taxon>Pezizomycotina</taxon>
        <taxon>Sordariomycetes</taxon>
        <taxon>Sordariomycetidae</taxon>
        <taxon>Sordariales</taxon>
        <taxon>Lasiosphaeriaceae</taxon>
        <taxon>Lasiosphaeria</taxon>
    </lineage>
</organism>
<evidence type="ECO:0000313" key="3">
    <source>
        <dbReference type="Proteomes" id="UP001172101"/>
    </source>
</evidence>
<dbReference type="GeneID" id="85327469"/>